<sequence>MKEEKLPYHGASGFKVPSGYFDNLEDNLFDKVFNEEKQLEEKALPAKTGFKVPDAYFDGLEDLLVKKVETQQPVNQPKVIKGNFRKTLFYAAAVAAIFVGLYTTIFTLGNKQTANWDDVELSAIEYYIDQGYIDLSDTEFSNMIIEDGYIVEESDFATMSNEAMFEYIDENVEDPSYILE</sequence>
<reference evidence="2 3" key="1">
    <citation type="submission" date="2013-04" db="EMBL/GenBank/DDBJ databases">
        <title>Zunongwangia sp. 22II14-10F7 Genome Sequencing.</title>
        <authorList>
            <person name="Lai Q."/>
            <person name="Shao Z."/>
        </authorList>
    </citation>
    <scope>NUCLEOTIDE SEQUENCE [LARGE SCALE GENOMIC DNA]</scope>
    <source>
        <strain evidence="2 3">22II14-10F7</strain>
    </source>
</reference>
<name>A0A1Y1T3J0_9FLAO</name>
<dbReference type="Proteomes" id="UP000192746">
    <property type="component" value="Unassembled WGS sequence"/>
</dbReference>
<gene>
    <name evidence="2" type="ORF">IIF7_10373</name>
</gene>
<dbReference type="EMBL" id="ARYN01000008">
    <property type="protein sequence ID" value="ORL45610.1"/>
    <property type="molecule type" value="Genomic_DNA"/>
</dbReference>
<proteinExistence type="predicted"/>
<keyword evidence="3" id="KW-1185">Reference proteome</keyword>
<comment type="caution">
    <text evidence="2">The sequence shown here is derived from an EMBL/GenBank/DDBJ whole genome shotgun (WGS) entry which is preliminary data.</text>
</comment>
<dbReference type="OrthoDB" id="981524at2"/>
<accession>A0A1Y1T3J0</accession>
<evidence type="ECO:0000313" key="3">
    <source>
        <dbReference type="Proteomes" id="UP000192746"/>
    </source>
</evidence>
<dbReference type="RefSeq" id="WP_084841615.1">
    <property type="nucleotide sequence ID" value="NZ_ARYN01000008.1"/>
</dbReference>
<dbReference type="STRING" id="1185767.IIF7_10373"/>
<keyword evidence="1" id="KW-0472">Membrane</keyword>
<organism evidence="2 3">
    <name type="scientific">Zunongwangia atlantica 22II14-10F7</name>
    <dbReference type="NCBI Taxonomy" id="1185767"/>
    <lineage>
        <taxon>Bacteria</taxon>
        <taxon>Pseudomonadati</taxon>
        <taxon>Bacteroidota</taxon>
        <taxon>Flavobacteriia</taxon>
        <taxon>Flavobacteriales</taxon>
        <taxon>Flavobacteriaceae</taxon>
        <taxon>Zunongwangia</taxon>
    </lineage>
</organism>
<protein>
    <submittedName>
        <fullName evidence="2">Uncharacterized protein</fullName>
    </submittedName>
</protein>
<evidence type="ECO:0000313" key="2">
    <source>
        <dbReference type="EMBL" id="ORL45610.1"/>
    </source>
</evidence>
<dbReference type="AlphaFoldDB" id="A0A1Y1T3J0"/>
<keyword evidence="1" id="KW-0812">Transmembrane</keyword>
<feature type="transmembrane region" description="Helical" evidence="1">
    <location>
        <begin position="88"/>
        <end position="109"/>
    </location>
</feature>
<keyword evidence="1" id="KW-1133">Transmembrane helix</keyword>
<evidence type="ECO:0000256" key="1">
    <source>
        <dbReference type="SAM" id="Phobius"/>
    </source>
</evidence>